<evidence type="ECO:0000313" key="1">
    <source>
        <dbReference type="EMBL" id="KAK9738704.1"/>
    </source>
</evidence>
<evidence type="ECO:0000313" key="2">
    <source>
        <dbReference type="Proteomes" id="UP001458880"/>
    </source>
</evidence>
<dbReference type="EMBL" id="JASPKY010000083">
    <property type="protein sequence ID" value="KAK9738704.1"/>
    <property type="molecule type" value="Genomic_DNA"/>
</dbReference>
<sequence>MTEKNTGKYWKTGTLFSSIFSTVEKKDEGLETFLTGTLFSSIFSTVEKKDEGLETFLTDLKFSVKLSEFGDQEDWLIRDRLVAGVNDTALPERLLRISDL</sequence>
<keyword evidence="2" id="KW-1185">Reference proteome</keyword>
<dbReference type="Proteomes" id="UP001458880">
    <property type="component" value="Unassembled WGS sequence"/>
</dbReference>
<comment type="caution">
    <text evidence="1">The sequence shown here is derived from an EMBL/GenBank/DDBJ whole genome shotgun (WGS) entry which is preliminary data.</text>
</comment>
<name>A0AAW1LU85_POPJA</name>
<reference evidence="1 2" key="1">
    <citation type="journal article" date="2024" name="BMC Genomics">
        <title>De novo assembly and annotation of Popillia japonica's genome with initial clues to its potential as an invasive pest.</title>
        <authorList>
            <person name="Cucini C."/>
            <person name="Boschi S."/>
            <person name="Funari R."/>
            <person name="Cardaioli E."/>
            <person name="Iannotti N."/>
            <person name="Marturano G."/>
            <person name="Paoli F."/>
            <person name="Bruttini M."/>
            <person name="Carapelli A."/>
            <person name="Frati F."/>
            <person name="Nardi F."/>
        </authorList>
    </citation>
    <scope>NUCLEOTIDE SEQUENCE [LARGE SCALE GENOMIC DNA]</scope>
    <source>
        <strain evidence="1">DMR45628</strain>
    </source>
</reference>
<protein>
    <submittedName>
        <fullName evidence="1">Uncharacterized protein</fullName>
    </submittedName>
</protein>
<gene>
    <name evidence="1" type="ORF">QE152_g9571</name>
</gene>
<dbReference type="AlphaFoldDB" id="A0AAW1LU85"/>
<accession>A0AAW1LU85</accession>
<proteinExistence type="predicted"/>
<organism evidence="1 2">
    <name type="scientific">Popillia japonica</name>
    <name type="common">Japanese beetle</name>
    <dbReference type="NCBI Taxonomy" id="7064"/>
    <lineage>
        <taxon>Eukaryota</taxon>
        <taxon>Metazoa</taxon>
        <taxon>Ecdysozoa</taxon>
        <taxon>Arthropoda</taxon>
        <taxon>Hexapoda</taxon>
        <taxon>Insecta</taxon>
        <taxon>Pterygota</taxon>
        <taxon>Neoptera</taxon>
        <taxon>Endopterygota</taxon>
        <taxon>Coleoptera</taxon>
        <taxon>Polyphaga</taxon>
        <taxon>Scarabaeiformia</taxon>
        <taxon>Scarabaeidae</taxon>
        <taxon>Rutelinae</taxon>
        <taxon>Popillia</taxon>
    </lineage>
</organism>